<feature type="region of interest" description="Disordered" evidence="1">
    <location>
        <begin position="1"/>
        <end position="76"/>
    </location>
</feature>
<dbReference type="Proteomes" id="UP000053433">
    <property type="component" value="Unassembled WGS sequence"/>
</dbReference>
<organism evidence="2 3">
    <name type="scientific">Ruthenibacterium lactatiformans</name>
    <dbReference type="NCBI Taxonomy" id="1550024"/>
    <lineage>
        <taxon>Bacteria</taxon>
        <taxon>Bacillati</taxon>
        <taxon>Bacillota</taxon>
        <taxon>Clostridia</taxon>
        <taxon>Eubacteriales</taxon>
        <taxon>Oscillospiraceae</taxon>
        <taxon>Ruthenibacterium</taxon>
    </lineage>
</organism>
<feature type="compositionally biased region" description="Basic and acidic residues" evidence="1">
    <location>
        <begin position="67"/>
        <end position="76"/>
    </location>
</feature>
<sequence>MDENMNTTEAQVQESAVPDAEAVAAEENAAASKPETSVENETGANEAEPAKQPQSPEENARFAAMRRQQEAQQREEQIFHELVGDAVNPNTGKPFASKAEFVAWRDEMATRQRAQAAQMEPEAFKQLEAQLREQIKATDPEIRAQAEELQRHRQREAQEQFSNDLKAIRKAYPDEKAKSVDELGVEFLKLCASGIKPLVAYEAIRAEKARSTPNPPSMGDVKPTSSGEKEFFTREEVAAMDQATVSKNYEKIRKSMGTWK</sequence>
<evidence type="ECO:0000313" key="3">
    <source>
        <dbReference type="Proteomes" id="UP000053433"/>
    </source>
</evidence>
<feature type="compositionally biased region" description="Polar residues" evidence="1">
    <location>
        <begin position="1"/>
        <end position="13"/>
    </location>
</feature>
<dbReference type="RefSeq" id="WP_058723582.1">
    <property type="nucleotide sequence ID" value="NZ_JAETPD010000014.1"/>
</dbReference>
<name>A0A0W7TNB9_9FIRM</name>
<dbReference type="AlphaFoldDB" id="A0A0W7TNB9"/>
<accession>A0A0W7TNB9</accession>
<evidence type="ECO:0000313" key="2">
    <source>
        <dbReference type="EMBL" id="KUE75323.1"/>
    </source>
</evidence>
<feature type="compositionally biased region" description="Low complexity" evidence="1">
    <location>
        <begin position="14"/>
        <end position="35"/>
    </location>
</feature>
<feature type="region of interest" description="Disordered" evidence="1">
    <location>
        <begin position="209"/>
        <end position="228"/>
    </location>
</feature>
<protein>
    <submittedName>
        <fullName evidence="2">Uncharacterized protein</fullName>
    </submittedName>
</protein>
<comment type="caution">
    <text evidence="2">The sequence shown here is derived from an EMBL/GenBank/DDBJ whole genome shotgun (WGS) entry which is preliminary data.</text>
</comment>
<gene>
    <name evidence="2" type="ORF">ASJ35_14075</name>
</gene>
<evidence type="ECO:0000256" key="1">
    <source>
        <dbReference type="SAM" id="MobiDB-lite"/>
    </source>
</evidence>
<dbReference type="EMBL" id="LMUA01000023">
    <property type="protein sequence ID" value="KUE75323.1"/>
    <property type="molecule type" value="Genomic_DNA"/>
</dbReference>
<feature type="compositionally biased region" description="Basic and acidic residues" evidence="1">
    <location>
        <begin position="143"/>
        <end position="158"/>
    </location>
</feature>
<reference evidence="2 3" key="1">
    <citation type="submission" date="2015-10" db="EMBL/GenBank/DDBJ databases">
        <title>A novel member of the family Ruminococcaceae isolated from human faeces.</title>
        <authorList>
            <person name="Shkoporov A.N."/>
            <person name="Chaplin A.V."/>
            <person name="Motuzova O.V."/>
            <person name="Kafarskaia L.I."/>
            <person name="Efimov B.A."/>
        </authorList>
    </citation>
    <scope>NUCLEOTIDE SEQUENCE [LARGE SCALE GENOMIC DNA]</scope>
    <source>
        <strain evidence="2 3">668</strain>
    </source>
</reference>
<proteinExistence type="predicted"/>
<feature type="region of interest" description="Disordered" evidence="1">
    <location>
        <begin position="143"/>
        <end position="162"/>
    </location>
</feature>